<organism evidence="1 2">
    <name type="scientific">Candidatus Enterovibrio altilux</name>
    <dbReference type="NCBI Taxonomy" id="1927128"/>
    <lineage>
        <taxon>Bacteria</taxon>
        <taxon>Pseudomonadati</taxon>
        <taxon>Pseudomonadota</taxon>
        <taxon>Gammaproteobacteria</taxon>
        <taxon>Vibrionales</taxon>
        <taxon>Vibrionaceae</taxon>
        <taxon>Enterovibrio</taxon>
    </lineage>
</organism>
<name>A0A291B9A2_9GAMM</name>
<sequence>MLLLRDFHVPPSNIFTQIITMINKNIYNNYILFYYAYLNRITNGN</sequence>
<dbReference type="Proteomes" id="UP000218160">
    <property type="component" value="Chromosome 1"/>
</dbReference>
<protein>
    <submittedName>
        <fullName evidence="1">Uncharacterized protein</fullName>
    </submittedName>
</protein>
<gene>
    <name evidence="1" type="ORF">BTN50_1087</name>
</gene>
<evidence type="ECO:0000313" key="1">
    <source>
        <dbReference type="EMBL" id="ATF09585.1"/>
    </source>
</evidence>
<proteinExistence type="predicted"/>
<dbReference type="EMBL" id="CP020660">
    <property type="protein sequence ID" value="ATF09585.1"/>
    <property type="molecule type" value="Genomic_DNA"/>
</dbReference>
<dbReference type="AlphaFoldDB" id="A0A291B9A2"/>
<accession>A0A291B9A2</accession>
<keyword evidence="2" id="KW-1185">Reference proteome</keyword>
<reference evidence="2" key="1">
    <citation type="submission" date="2017-04" db="EMBL/GenBank/DDBJ databases">
        <title>Genome evolution of the luminous symbionts of deep sea anglerfish.</title>
        <authorList>
            <person name="Hendry T.A."/>
        </authorList>
    </citation>
    <scope>NUCLEOTIDE SEQUENCE [LARGE SCALE GENOMIC DNA]</scope>
</reference>
<evidence type="ECO:0000313" key="2">
    <source>
        <dbReference type="Proteomes" id="UP000218160"/>
    </source>
</evidence>
<dbReference type="KEGG" id="elux:BTN50_1087"/>